<accession>A0A345UJE0</accession>
<dbReference type="AlphaFoldDB" id="A0A345UJE0"/>
<dbReference type="Pfam" id="PF01571">
    <property type="entry name" value="GCV_T"/>
    <property type="match status" value="1"/>
</dbReference>
<evidence type="ECO:0000256" key="3">
    <source>
        <dbReference type="ARBA" id="ARBA00022576"/>
    </source>
</evidence>
<evidence type="ECO:0000256" key="4">
    <source>
        <dbReference type="ARBA" id="ARBA00022679"/>
    </source>
</evidence>
<keyword evidence="12" id="KW-1185">Reference proteome</keyword>
<dbReference type="PANTHER" id="PTHR43757">
    <property type="entry name" value="AMINOMETHYLTRANSFERASE"/>
    <property type="match status" value="1"/>
</dbReference>
<dbReference type="GO" id="GO:0005829">
    <property type="term" value="C:cytosol"/>
    <property type="evidence" value="ECO:0007669"/>
    <property type="project" value="TreeGrafter"/>
</dbReference>
<dbReference type="KEGG" id="cprv:CYPRO_1336"/>
<dbReference type="Pfam" id="PF08669">
    <property type="entry name" value="GCV_T_C"/>
    <property type="match status" value="1"/>
</dbReference>
<gene>
    <name evidence="7" type="primary">gcvT</name>
    <name evidence="11" type="ORF">CYPRO_1336</name>
</gene>
<reference evidence="11 12" key="1">
    <citation type="submission" date="2018-03" db="EMBL/GenBank/DDBJ databases">
        <title>Phenotypic and genomic properties of Cyclonatronum proteinivorum gen. nov., sp. nov., a haloalkaliphilic bacteroidete from soda lakes possessing Na+-translocating rhodopsin.</title>
        <authorList>
            <person name="Toshchakov S.V."/>
            <person name="Korzhenkov A."/>
            <person name="Samarov N.I."/>
            <person name="Kublanov I.V."/>
            <person name="Muntyan M.S."/>
            <person name="Sorokin D.Y."/>
        </authorList>
    </citation>
    <scope>NUCLEOTIDE SEQUENCE [LARGE SCALE GENOMIC DNA]</scope>
    <source>
        <strain evidence="11 12">Omega</strain>
    </source>
</reference>
<dbReference type="HAMAP" id="MF_00259">
    <property type="entry name" value="GcvT"/>
    <property type="match status" value="1"/>
</dbReference>
<proteinExistence type="inferred from homology"/>
<dbReference type="EC" id="2.1.2.10" evidence="2 7"/>
<dbReference type="PIRSF" id="PIRSF006487">
    <property type="entry name" value="GcvT"/>
    <property type="match status" value="1"/>
</dbReference>
<dbReference type="InterPro" id="IPR022903">
    <property type="entry name" value="GcvT_bac"/>
</dbReference>
<dbReference type="Gene3D" id="3.30.1360.120">
    <property type="entry name" value="Probable tRNA modification gtpase trme, domain 1"/>
    <property type="match status" value="1"/>
</dbReference>
<dbReference type="InterPro" id="IPR028896">
    <property type="entry name" value="GcvT/YgfZ/DmdA"/>
</dbReference>
<organism evidence="11 12">
    <name type="scientific">Cyclonatronum proteinivorum</name>
    <dbReference type="NCBI Taxonomy" id="1457365"/>
    <lineage>
        <taxon>Bacteria</taxon>
        <taxon>Pseudomonadati</taxon>
        <taxon>Balneolota</taxon>
        <taxon>Balneolia</taxon>
        <taxon>Balneolales</taxon>
        <taxon>Cyclonatronaceae</taxon>
        <taxon>Cyclonatronum</taxon>
    </lineage>
</organism>
<evidence type="ECO:0000313" key="11">
    <source>
        <dbReference type="EMBL" id="AXJ00592.1"/>
    </source>
</evidence>
<protein>
    <recommendedName>
        <fullName evidence="2 7">Aminomethyltransferase</fullName>
        <ecNumber evidence="2 7">2.1.2.10</ecNumber>
    </recommendedName>
    <alternativeName>
        <fullName evidence="5 7">Glycine cleavage system T protein</fullName>
    </alternativeName>
</protein>
<dbReference type="NCBIfam" id="TIGR00528">
    <property type="entry name" value="gcvT"/>
    <property type="match status" value="1"/>
</dbReference>
<dbReference type="InterPro" id="IPR027266">
    <property type="entry name" value="TrmE/GcvT-like"/>
</dbReference>
<sequence length="370" mass="40082">MSDPQKTPFYDIHEQAGAKLIDFGGFMMPVQYSGIKKEHEAVRSSCGMFDVSHMGEIFFTGPNALAAVQHITVNDASKLVPGKAQYSAMCYENGGIVDDLLVYMLDTDRYMLVVNASNKDKDLAWMLANNPHGAEIADASDDTCLLAVQGPKSVEALQSLTDVDLSAIKFYTFTQGRFAGFEDIILSATGYTGEKGFEIYFDRKKADPAQVWHAILKSAEAAGVELLPAGLGARDTLRLEMGYALYGNDITQDTHPLEAGLGWITKFAKGDFVGKAALLDAKEAGISRRLVGFITENKRDIPRNGYRILDAEGAEIGFVTSGTQSVTEVKGIGMGYVKTDFAANDTPIFIEIRGKAVPATVSKSPFVKKA</sequence>
<dbReference type="Gene3D" id="3.30.70.1400">
    <property type="entry name" value="Aminomethyltransferase beta-barrel domains"/>
    <property type="match status" value="1"/>
</dbReference>
<dbReference type="GO" id="GO:0008483">
    <property type="term" value="F:transaminase activity"/>
    <property type="evidence" value="ECO:0007669"/>
    <property type="project" value="UniProtKB-KW"/>
</dbReference>
<evidence type="ECO:0000256" key="5">
    <source>
        <dbReference type="ARBA" id="ARBA00031395"/>
    </source>
</evidence>
<keyword evidence="3 7" id="KW-0032">Aminotransferase</keyword>
<comment type="similarity">
    <text evidence="1 7">Belongs to the GcvT family.</text>
</comment>
<dbReference type="FunFam" id="4.10.1250.10:FF:000001">
    <property type="entry name" value="Aminomethyltransferase"/>
    <property type="match status" value="1"/>
</dbReference>
<keyword evidence="4 7" id="KW-0808">Transferase</keyword>
<dbReference type="GO" id="GO:0008168">
    <property type="term" value="F:methyltransferase activity"/>
    <property type="evidence" value="ECO:0007669"/>
    <property type="project" value="UniProtKB-KW"/>
</dbReference>
<dbReference type="OrthoDB" id="9774591at2"/>
<dbReference type="Gene3D" id="2.40.30.110">
    <property type="entry name" value="Aminomethyltransferase beta-barrel domains"/>
    <property type="match status" value="1"/>
</dbReference>
<feature type="domain" description="Aminomethyltransferase C-terminal" evidence="10">
    <location>
        <begin position="288"/>
        <end position="368"/>
    </location>
</feature>
<dbReference type="SUPFAM" id="SSF101790">
    <property type="entry name" value="Aminomethyltransferase beta-barrel domain"/>
    <property type="match status" value="1"/>
</dbReference>
<comment type="function">
    <text evidence="7">The glycine cleavage system catalyzes the degradation of glycine.</text>
</comment>
<evidence type="ECO:0000256" key="2">
    <source>
        <dbReference type="ARBA" id="ARBA00012616"/>
    </source>
</evidence>
<dbReference type="SUPFAM" id="SSF103025">
    <property type="entry name" value="Folate-binding domain"/>
    <property type="match status" value="1"/>
</dbReference>
<evidence type="ECO:0000256" key="6">
    <source>
        <dbReference type="ARBA" id="ARBA00047665"/>
    </source>
</evidence>
<dbReference type="GO" id="GO:0005960">
    <property type="term" value="C:glycine cleavage complex"/>
    <property type="evidence" value="ECO:0007669"/>
    <property type="project" value="InterPro"/>
</dbReference>
<dbReference type="GO" id="GO:0019464">
    <property type="term" value="P:glycine decarboxylation via glycine cleavage system"/>
    <property type="evidence" value="ECO:0007669"/>
    <property type="project" value="UniProtKB-UniRule"/>
</dbReference>
<dbReference type="Proteomes" id="UP000254808">
    <property type="component" value="Chromosome"/>
</dbReference>
<dbReference type="InterPro" id="IPR013977">
    <property type="entry name" value="GcvT_C"/>
</dbReference>
<comment type="catalytic activity">
    <reaction evidence="6 7">
        <text>N(6)-[(R)-S(8)-aminomethyldihydrolipoyl]-L-lysyl-[protein] + (6S)-5,6,7,8-tetrahydrofolate = N(6)-[(R)-dihydrolipoyl]-L-lysyl-[protein] + (6R)-5,10-methylene-5,6,7,8-tetrahydrofolate + NH4(+)</text>
        <dbReference type="Rhea" id="RHEA:16945"/>
        <dbReference type="Rhea" id="RHEA-COMP:10475"/>
        <dbReference type="Rhea" id="RHEA-COMP:10492"/>
        <dbReference type="ChEBI" id="CHEBI:15636"/>
        <dbReference type="ChEBI" id="CHEBI:28938"/>
        <dbReference type="ChEBI" id="CHEBI:57453"/>
        <dbReference type="ChEBI" id="CHEBI:83100"/>
        <dbReference type="ChEBI" id="CHEBI:83143"/>
        <dbReference type="EC" id="2.1.2.10"/>
    </reaction>
</comment>
<dbReference type="InterPro" id="IPR006222">
    <property type="entry name" value="GCVT_N"/>
</dbReference>
<name>A0A345UJE0_9BACT</name>
<dbReference type="GO" id="GO:0032259">
    <property type="term" value="P:methylation"/>
    <property type="evidence" value="ECO:0007669"/>
    <property type="project" value="UniProtKB-KW"/>
</dbReference>
<evidence type="ECO:0000259" key="9">
    <source>
        <dbReference type="Pfam" id="PF01571"/>
    </source>
</evidence>
<dbReference type="FunFam" id="3.30.70.1400:FF:000001">
    <property type="entry name" value="Aminomethyltransferase"/>
    <property type="match status" value="1"/>
</dbReference>
<evidence type="ECO:0000313" key="12">
    <source>
        <dbReference type="Proteomes" id="UP000254808"/>
    </source>
</evidence>
<evidence type="ECO:0000259" key="10">
    <source>
        <dbReference type="Pfam" id="PF08669"/>
    </source>
</evidence>
<keyword evidence="11" id="KW-0489">Methyltransferase</keyword>
<dbReference type="Gene3D" id="4.10.1250.10">
    <property type="entry name" value="Aminomethyltransferase fragment"/>
    <property type="match status" value="1"/>
</dbReference>
<feature type="domain" description="GCVT N-terminal" evidence="9">
    <location>
        <begin position="9"/>
        <end position="269"/>
    </location>
</feature>
<feature type="binding site" evidence="8">
    <location>
        <position position="198"/>
    </location>
    <ligand>
        <name>substrate</name>
    </ligand>
</feature>
<evidence type="ECO:0000256" key="8">
    <source>
        <dbReference type="PIRSR" id="PIRSR006487-1"/>
    </source>
</evidence>
<dbReference type="EMBL" id="CP027806">
    <property type="protein sequence ID" value="AXJ00592.1"/>
    <property type="molecule type" value="Genomic_DNA"/>
</dbReference>
<comment type="subunit">
    <text evidence="7">The glycine cleavage system is composed of four proteins: P, T, L and H.</text>
</comment>
<dbReference type="RefSeq" id="WP_114983856.1">
    <property type="nucleotide sequence ID" value="NZ_CP027806.1"/>
</dbReference>
<evidence type="ECO:0000256" key="7">
    <source>
        <dbReference type="HAMAP-Rule" id="MF_00259"/>
    </source>
</evidence>
<dbReference type="PANTHER" id="PTHR43757:SF2">
    <property type="entry name" value="AMINOMETHYLTRANSFERASE, MITOCHONDRIAL"/>
    <property type="match status" value="1"/>
</dbReference>
<dbReference type="NCBIfam" id="NF001567">
    <property type="entry name" value="PRK00389.1"/>
    <property type="match status" value="1"/>
</dbReference>
<evidence type="ECO:0000256" key="1">
    <source>
        <dbReference type="ARBA" id="ARBA00008609"/>
    </source>
</evidence>
<dbReference type="GO" id="GO:0004047">
    <property type="term" value="F:aminomethyltransferase activity"/>
    <property type="evidence" value="ECO:0007669"/>
    <property type="project" value="UniProtKB-UniRule"/>
</dbReference>
<dbReference type="InterPro" id="IPR006223">
    <property type="entry name" value="GcvT"/>
</dbReference>
<dbReference type="InterPro" id="IPR029043">
    <property type="entry name" value="GcvT/YgfZ_C"/>
</dbReference>